<dbReference type="GO" id="GO:0004252">
    <property type="term" value="F:serine-type endopeptidase activity"/>
    <property type="evidence" value="ECO:0007669"/>
    <property type="project" value="InterPro"/>
</dbReference>
<proteinExistence type="inferred from homology"/>
<reference evidence="4" key="1">
    <citation type="submission" date="2021-06" db="EMBL/GenBank/DDBJ databases">
        <title>Complete genome sequence of Nocardioides sp. G188.</title>
        <authorList>
            <person name="Im W.-T."/>
        </authorList>
    </citation>
    <scope>NUCLEOTIDE SEQUENCE</scope>
    <source>
        <strain evidence="4">G188</strain>
    </source>
</reference>
<dbReference type="RefSeq" id="WP_216941282.1">
    <property type="nucleotide sequence ID" value="NZ_CP077062.1"/>
</dbReference>
<organism evidence="4 5">
    <name type="scientific">Nocardioides panacis</name>
    <dbReference type="NCBI Taxonomy" id="2849501"/>
    <lineage>
        <taxon>Bacteria</taxon>
        <taxon>Bacillati</taxon>
        <taxon>Actinomycetota</taxon>
        <taxon>Actinomycetes</taxon>
        <taxon>Propionibacteriales</taxon>
        <taxon>Nocardioidaceae</taxon>
        <taxon>Nocardioides</taxon>
    </lineage>
</organism>
<dbReference type="Proteomes" id="UP000683575">
    <property type="component" value="Chromosome"/>
</dbReference>
<feature type="domain" description="Peptidase S9 prolyl oligopeptidase catalytic" evidence="2">
    <location>
        <begin position="489"/>
        <end position="708"/>
    </location>
</feature>
<protein>
    <submittedName>
        <fullName evidence="4">S9 family peptidase</fullName>
    </submittedName>
</protein>
<dbReference type="KEGG" id="nps:KRR39_06635"/>
<dbReference type="InterPro" id="IPR051543">
    <property type="entry name" value="Serine_Peptidase_S9A"/>
</dbReference>
<keyword evidence="5" id="KW-1185">Reference proteome</keyword>
<dbReference type="GO" id="GO:0006508">
    <property type="term" value="P:proteolysis"/>
    <property type="evidence" value="ECO:0007669"/>
    <property type="project" value="InterPro"/>
</dbReference>
<feature type="domain" description="Peptidase S9A N-terminal" evidence="3">
    <location>
        <begin position="7"/>
        <end position="429"/>
    </location>
</feature>
<sequence>MSDELAPPTARRVPTERTHHGDTFVDDYEWLREKESPEVVAHLEAENAWTEQRTAHLAGLREAIFSEIRSRTQETDLSVPYRMGSWWYYGRSHEDKQYGASCRCPVSGPDDWTPPTLSADVEIPGEQVLVDADALAEGHDFFSLGGLSVSPDGNLLAYSTDTVGDERFLLQVKDLRTGELLPDEVPGTLGGATWDRRGTTLFYSTVDEAWRPDKVWRHVLGTPVADDVVVRHETDERFGIGVGRTRSDRFLFIASHSKTTAEWAVLDADDPTGEFRVVAPRRQGVEYSLEHAVLKGEDCLLVLHNDGAENYTLAQAPVDATSHEQWEPLLPYDPEVRLEDVDAFATHLVLSQRGEGLTQLRLVLLDDTAPHGLGEDFLVGFDEPVHTVGASGNPEFEQPTVRLGYTTMTEPPSVYDFDLGKRELTLLKRTPVLGDFDPSRYVQAREWATAPDGTQVPISIVVPADAPRDGSQPMVIYGYGSYEASIDPWFSIARLSMLDRGVGFAIAHVRGGGEMGRQWYDDGKLLHKTNTFTDFVACARHLVATGWTSADRLVAEGGSAGGLLMGAVANTDPDAFTAVVAEVPFVDPLTSILDASLPLTAVEWEEWGNPIEDPEVYAYMKAYSPYENVTDQRYPAILAETSINDTRVLYVEPAKWVARLRETVSAASGGTDDVLLKTKMSAGHGGVSGRHNAWRDRAFTLAWVLDRLDRASTA</sequence>
<dbReference type="Pfam" id="PF02897">
    <property type="entry name" value="Peptidase_S9_N"/>
    <property type="match status" value="1"/>
</dbReference>
<dbReference type="EMBL" id="CP077062">
    <property type="protein sequence ID" value="QWZ09436.1"/>
    <property type="molecule type" value="Genomic_DNA"/>
</dbReference>
<gene>
    <name evidence="4" type="ORF">KRR39_06635</name>
</gene>
<accession>A0A975T0V3</accession>
<dbReference type="PANTHER" id="PTHR11757:SF19">
    <property type="entry name" value="PROLYL ENDOPEPTIDASE-LIKE"/>
    <property type="match status" value="1"/>
</dbReference>
<evidence type="ECO:0000256" key="1">
    <source>
        <dbReference type="ARBA" id="ARBA00005228"/>
    </source>
</evidence>
<dbReference type="AlphaFoldDB" id="A0A975T0V3"/>
<evidence type="ECO:0000259" key="3">
    <source>
        <dbReference type="Pfam" id="PF02897"/>
    </source>
</evidence>
<dbReference type="InterPro" id="IPR001375">
    <property type="entry name" value="Peptidase_S9_cat"/>
</dbReference>
<dbReference type="Pfam" id="PF00326">
    <property type="entry name" value="Peptidase_S9"/>
    <property type="match status" value="1"/>
</dbReference>
<comment type="similarity">
    <text evidence="1">Belongs to the peptidase S9A family.</text>
</comment>
<dbReference type="PANTHER" id="PTHR11757">
    <property type="entry name" value="PROTEASE FAMILY S9A OLIGOPEPTIDASE"/>
    <property type="match status" value="1"/>
</dbReference>
<name>A0A975T0V3_9ACTN</name>
<evidence type="ECO:0000313" key="5">
    <source>
        <dbReference type="Proteomes" id="UP000683575"/>
    </source>
</evidence>
<dbReference type="InterPro" id="IPR023302">
    <property type="entry name" value="Pept_S9A_N"/>
</dbReference>
<evidence type="ECO:0000313" key="4">
    <source>
        <dbReference type="EMBL" id="QWZ09436.1"/>
    </source>
</evidence>
<evidence type="ECO:0000259" key="2">
    <source>
        <dbReference type="Pfam" id="PF00326"/>
    </source>
</evidence>